<dbReference type="SUPFAM" id="SSF46785">
    <property type="entry name" value="Winged helix' DNA-binding domain"/>
    <property type="match status" value="1"/>
</dbReference>
<dbReference type="Gene3D" id="1.20.1290.10">
    <property type="entry name" value="AhpD-like"/>
    <property type="match status" value="1"/>
</dbReference>
<evidence type="ECO:0000256" key="2">
    <source>
        <dbReference type="ARBA" id="ARBA00023015"/>
    </source>
</evidence>
<dbReference type="Pfam" id="PF00126">
    <property type="entry name" value="HTH_1"/>
    <property type="match status" value="1"/>
</dbReference>
<dbReference type="InterPro" id="IPR036390">
    <property type="entry name" value="WH_DNA-bd_sf"/>
</dbReference>
<dbReference type="EMBL" id="BPUS01000030">
    <property type="protein sequence ID" value="GJH30068.1"/>
    <property type="molecule type" value="Genomic_DNA"/>
</dbReference>
<accession>A0AA37IIQ5</accession>
<comment type="caution">
    <text evidence="6">The sequence shown here is derived from an EMBL/GenBank/DDBJ whole genome shotgun (WGS) entry which is preliminary data.</text>
</comment>
<keyword evidence="3" id="KW-0238">DNA-binding</keyword>
<proteinExistence type="inferred from homology"/>
<dbReference type="AlphaFoldDB" id="A0AA37IIQ5"/>
<evidence type="ECO:0000313" key="6">
    <source>
        <dbReference type="EMBL" id="GJH30068.1"/>
    </source>
</evidence>
<dbReference type="GO" id="GO:0032993">
    <property type="term" value="C:protein-DNA complex"/>
    <property type="evidence" value="ECO:0007669"/>
    <property type="project" value="TreeGrafter"/>
</dbReference>
<dbReference type="InterPro" id="IPR000847">
    <property type="entry name" value="LysR_HTH_N"/>
</dbReference>
<evidence type="ECO:0000259" key="5">
    <source>
        <dbReference type="PROSITE" id="PS50931"/>
    </source>
</evidence>
<evidence type="ECO:0000256" key="3">
    <source>
        <dbReference type="ARBA" id="ARBA00023125"/>
    </source>
</evidence>
<protein>
    <recommendedName>
        <fullName evidence="5">HTH lysR-type domain-containing protein</fullName>
    </recommendedName>
</protein>
<dbReference type="GO" id="GO:0003677">
    <property type="term" value="F:DNA binding"/>
    <property type="evidence" value="ECO:0007669"/>
    <property type="project" value="UniProtKB-KW"/>
</dbReference>
<gene>
    <name evidence="6" type="ORF">CBA19CS42_36150</name>
</gene>
<evidence type="ECO:0000256" key="1">
    <source>
        <dbReference type="ARBA" id="ARBA00009437"/>
    </source>
</evidence>
<dbReference type="Gene3D" id="1.10.10.10">
    <property type="entry name" value="Winged helix-like DNA-binding domain superfamily/Winged helix DNA-binding domain"/>
    <property type="match status" value="1"/>
</dbReference>
<sequence>MAAAEEDDFGRAADRLQVARPTVSQHVADLEEELDTLLFNRHSSHVRLTAAGRTLHARLVGVMANLNEALFLTERMADAGAVSSVVRESSDPGRDRDSMFGLLRSIRRLGRPNNFLPESSTRRKLMPSQATGESARIYKQVPQFSRLREDVLLGDVWKQLEMSTRDRILVTCGVLAAGGKGEELKHWMRRGVDNGITLDELRGMIVQIAFYAGWPAGLCAGRAALELFEAEPRE</sequence>
<comment type="similarity">
    <text evidence="1">Belongs to the LysR transcriptional regulatory family.</text>
</comment>
<dbReference type="GO" id="GO:0003700">
    <property type="term" value="F:DNA-binding transcription factor activity"/>
    <property type="evidence" value="ECO:0007669"/>
    <property type="project" value="InterPro"/>
</dbReference>
<dbReference type="PANTHER" id="PTHR30346:SF28">
    <property type="entry name" value="HTH-TYPE TRANSCRIPTIONAL REGULATOR CYNR"/>
    <property type="match status" value="1"/>
</dbReference>
<dbReference type="Pfam" id="PF02627">
    <property type="entry name" value="CMD"/>
    <property type="match status" value="1"/>
</dbReference>
<evidence type="ECO:0000313" key="7">
    <source>
        <dbReference type="Proteomes" id="UP001055111"/>
    </source>
</evidence>
<reference evidence="6" key="1">
    <citation type="submission" date="2022-09" db="EMBL/GenBank/DDBJ databases">
        <title>Isolation and characterization of 3-chlorobenzoate degrading bacteria from soils in Shizuoka.</title>
        <authorList>
            <person name="Ifat A."/>
            <person name="Ogawa N."/>
            <person name="Kimbara K."/>
            <person name="Moriuchi R."/>
            <person name="Dohra H."/>
            <person name="Shintani M."/>
        </authorList>
    </citation>
    <scope>NUCLEOTIDE SEQUENCE</scope>
    <source>
        <strain evidence="6">19CS4-2</strain>
    </source>
</reference>
<dbReference type="PANTHER" id="PTHR30346">
    <property type="entry name" value="TRANSCRIPTIONAL DUAL REGULATOR HCAR-RELATED"/>
    <property type="match status" value="1"/>
</dbReference>
<dbReference type="PRINTS" id="PR00039">
    <property type="entry name" value="HTHLYSR"/>
</dbReference>
<feature type="domain" description="HTH lysR-type" evidence="5">
    <location>
        <begin position="1"/>
        <end position="49"/>
    </location>
</feature>
<name>A0AA37IIQ5_9BURK</name>
<dbReference type="GO" id="GO:0051920">
    <property type="term" value="F:peroxiredoxin activity"/>
    <property type="evidence" value="ECO:0007669"/>
    <property type="project" value="InterPro"/>
</dbReference>
<dbReference type="Proteomes" id="UP001055111">
    <property type="component" value="Unassembled WGS sequence"/>
</dbReference>
<dbReference type="PROSITE" id="PS50931">
    <property type="entry name" value="HTH_LYSR"/>
    <property type="match status" value="1"/>
</dbReference>
<organism evidence="6 7">
    <name type="scientific">Caballeronia novacaledonica</name>
    <dbReference type="NCBI Taxonomy" id="1544861"/>
    <lineage>
        <taxon>Bacteria</taxon>
        <taxon>Pseudomonadati</taxon>
        <taxon>Pseudomonadota</taxon>
        <taxon>Betaproteobacteria</taxon>
        <taxon>Burkholderiales</taxon>
        <taxon>Burkholderiaceae</taxon>
        <taxon>Caballeronia</taxon>
    </lineage>
</organism>
<keyword evidence="4" id="KW-0804">Transcription</keyword>
<keyword evidence="2" id="KW-0805">Transcription regulation</keyword>
<dbReference type="SUPFAM" id="SSF69118">
    <property type="entry name" value="AhpD-like"/>
    <property type="match status" value="1"/>
</dbReference>
<dbReference type="InterPro" id="IPR003779">
    <property type="entry name" value="CMD-like"/>
</dbReference>
<dbReference type="InterPro" id="IPR029032">
    <property type="entry name" value="AhpD-like"/>
</dbReference>
<evidence type="ECO:0000256" key="4">
    <source>
        <dbReference type="ARBA" id="ARBA00023163"/>
    </source>
</evidence>
<dbReference type="InterPro" id="IPR036388">
    <property type="entry name" value="WH-like_DNA-bd_sf"/>
</dbReference>